<reference evidence="2" key="1">
    <citation type="submission" date="2021-09" db="EMBL/GenBank/DDBJ databases">
        <authorList>
            <consortium name="AG Swart"/>
            <person name="Singh M."/>
            <person name="Singh A."/>
            <person name="Seah K."/>
            <person name="Emmerich C."/>
        </authorList>
    </citation>
    <scope>NUCLEOTIDE SEQUENCE</scope>
    <source>
        <strain evidence="2">ATCC30299</strain>
    </source>
</reference>
<dbReference type="Pfam" id="PF00443">
    <property type="entry name" value="UCH"/>
    <property type="match status" value="1"/>
</dbReference>
<dbReference type="PROSITE" id="PS00973">
    <property type="entry name" value="USP_2"/>
    <property type="match status" value="1"/>
</dbReference>
<dbReference type="Proteomes" id="UP001162131">
    <property type="component" value="Unassembled WGS sequence"/>
</dbReference>
<evidence type="ECO:0000313" key="2">
    <source>
        <dbReference type="EMBL" id="CAG9310024.1"/>
    </source>
</evidence>
<dbReference type="CDD" id="cd02674">
    <property type="entry name" value="Peptidase_C19R"/>
    <property type="match status" value="1"/>
</dbReference>
<dbReference type="Gene3D" id="3.90.70.10">
    <property type="entry name" value="Cysteine proteinases"/>
    <property type="match status" value="1"/>
</dbReference>
<gene>
    <name evidence="2" type="ORF">BSTOLATCC_MIC237</name>
</gene>
<dbReference type="InterPro" id="IPR028889">
    <property type="entry name" value="USP"/>
</dbReference>
<dbReference type="InterPro" id="IPR050185">
    <property type="entry name" value="Ub_carboxyl-term_hydrolase"/>
</dbReference>
<name>A0AAU9I4K6_9CILI</name>
<dbReference type="InterPro" id="IPR001394">
    <property type="entry name" value="Peptidase_C19_UCH"/>
</dbReference>
<dbReference type="GO" id="GO:0004843">
    <property type="term" value="F:cysteine-type deubiquitinase activity"/>
    <property type="evidence" value="ECO:0007669"/>
    <property type="project" value="InterPro"/>
</dbReference>
<dbReference type="PANTHER" id="PTHR21646">
    <property type="entry name" value="UBIQUITIN CARBOXYL-TERMINAL HYDROLASE"/>
    <property type="match status" value="1"/>
</dbReference>
<dbReference type="InterPro" id="IPR038765">
    <property type="entry name" value="Papain-like_cys_pep_sf"/>
</dbReference>
<evidence type="ECO:0000259" key="1">
    <source>
        <dbReference type="PROSITE" id="PS50235"/>
    </source>
</evidence>
<organism evidence="2 3">
    <name type="scientific">Blepharisma stoltei</name>
    <dbReference type="NCBI Taxonomy" id="1481888"/>
    <lineage>
        <taxon>Eukaryota</taxon>
        <taxon>Sar</taxon>
        <taxon>Alveolata</taxon>
        <taxon>Ciliophora</taxon>
        <taxon>Postciliodesmatophora</taxon>
        <taxon>Heterotrichea</taxon>
        <taxon>Heterotrichida</taxon>
        <taxon>Blepharismidae</taxon>
        <taxon>Blepharisma</taxon>
    </lineage>
</organism>
<dbReference type="InterPro" id="IPR018200">
    <property type="entry name" value="USP_CS"/>
</dbReference>
<dbReference type="AlphaFoldDB" id="A0AAU9I4K6"/>
<comment type="caution">
    <text evidence="2">The sequence shown here is derived from an EMBL/GenBank/DDBJ whole genome shotgun (WGS) entry which is preliminary data.</text>
</comment>
<dbReference type="PROSITE" id="PS00972">
    <property type="entry name" value="USP_1"/>
    <property type="match status" value="1"/>
</dbReference>
<sequence length="358" mass="42252">MIGKFEQAGNIYPNRNFKWRTGLQNLGNTCYMNAAVQCLSKVKPIKRFFRKQQVDMQDREQDGYNYKLLEEFQKLIIFLWEGYPMLSPKEFVNQAYTLCPDYRPKTQQDSQEFLRFLLDSIDSTLRHITGSSIISDTFVGTIECKTTCRGCKSVSTRDESFLDLSLAIPSEISPKSYDMMEWKDKSYMEEAKNSWFNQVKSYFWKGGGNIISIYDCLIHHFKPEVLNQEDNLYYCSQCESKNEANQEHKIKKLPQILIINLKRFKYAYWGSKVSTYVQIPFKLNLSQFSCDEGSQKYQLIAVMQHYGAIWKGHYIAYCKDTKRNKWFEYDDLRVREVSESDIVNAQVYIAFYEKTEKI</sequence>
<dbReference type="EMBL" id="CAJZBQ010000001">
    <property type="protein sequence ID" value="CAG9310024.1"/>
    <property type="molecule type" value="Genomic_DNA"/>
</dbReference>
<dbReference type="PROSITE" id="PS50235">
    <property type="entry name" value="USP_3"/>
    <property type="match status" value="1"/>
</dbReference>
<keyword evidence="3" id="KW-1185">Reference proteome</keyword>
<accession>A0AAU9I4K6</accession>
<proteinExistence type="predicted"/>
<evidence type="ECO:0000313" key="3">
    <source>
        <dbReference type="Proteomes" id="UP001162131"/>
    </source>
</evidence>
<protein>
    <recommendedName>
        <fullName evidence="1">USP domain-containing protein</fullName>
    </recommendedName>
</protein>
<dbReference type="GO" id="GO:0016579">
    <property type="term" value="P:protein deubiquitination"/>
    <property type="evidence" value="ECO:0007669"/>
    <property type="project" value="InterPro"/>
</dbReference>
<feature type="domain" description="USP" evidence="1">
    <location>
        <begin position="21"/>
        <end position="355"/>
    </location>
</feature>
<dbReference type="SUPFAM" id="SSF54001">
    <property type="entry name" value="Cysteine proteinases"/>
    <property type="match status" value="1"/>
</dbReference>